<gene>
    <name evidence="6" type="ORF">HHL11_10300</name>
</gene>
<keyword evidence="2" id="KW-0805">Transcription regulation</keyword>
<dbReference type="InterPro" id="IPR000847">
    <property type="entry name" value="LysR_HTH_N"/>
</dbReference>
<dbReference type="GO" id="GO:0003677">
    <property type="term" value="F:DNA binding"/>
    <property type="evidence" value="ECO:0007669"/>
    <property type="project" value="UniProtKB-KW"/>
</dbReference>
<dbReference type="PANTHER" id="PTHR30419">
    <property type="entry name" value="HTH-TYPE TRANSCRIPTIONAL REGULATOR YBHD"/>
    <property type="match status" value="1"/>
</dbReference>
<accession>A0A848H3K8</accession>
<evidence type="ECO:0000259" key="5">
    <source>
        <dbReference type="PROSITE" id="PS50931"/>
    </source>
</evidence>
<dbReference type="Pfam" id="PF03466">
    <property type="entry name" value="LysR_substrate"/>
    <property type="match status" value="1"/>
</dbReference>
<feature type="domain" description="HTH lysR-type" evidence="5">
    <location>
        <begin position="17"/>
        <end position="73"/>
    </location>
</feature>
<dbReference type="InterPro" id="IPR036390">
    <property type="entry name" value="WH_DNA-bd_sf"/>
</dbReference>
<evidence type="ECO:0000256" key="1">
    <source>
        <dbReference type="ARBA" id="ARBA00009437"/>
    </source>
</evidence>
<dbReference type="Gene3D" id="1.10.10.10">
    <property type="entry name" value="Winged helix-like DNA-binding domain superfamily/Winged helix DNA-binding domain"/>
    <property type="match status" value="1"/>
</dbReference>
<dbReference type="SUPFAM" id="SSF53850">
    <property type="entry name" value="Periplasmic binding protein-like II"/>
    <property type="match status" value="1"/>
</dbReference>
<dbReference type="AlphaFoldDB" id="A0A848H3K8"/>
<dbReference type="InterPro" id="IPR036388">
    <property type="entry name" value="WH-like_DNA-bd_sf"/>
</dbReference>
<dbReference type="Gene3D" id="3.40.190.10">
    <property type="entry name" value="Periplasmic binding protein-like II"/>
    <property type="match status" value="2"/>
</dbReference>
<comment type="similarity">
    <text evidence="1">Belongs to the LysR transcriptional regulatory family.</text>
</comment>
<dbReference type="Proteomes" id="UP000541185">
    <property type="component" value="Unassembled WGS sequence"/>
</dbReference>
<proteinExistence type="inferred from homology"/>
<evidence type="ECO:0000256" key="4">
    <source>
        <dbReference type="ARBA" id="ARBA00023163"/>
    </source>
</evidence>
<keyword evidence="7" id="KW-1185">Reference proteome</keyword>
<evidence type="ECO:0000256" key="3">
    <source>
        <dbReference type="ARBA" id="ARBA00023125"/>
    </source>
</evidence>
<dbReference type="GO" id="GO:0003700">
    <property type="term" value="F:DNA-binding transcription factor activity"/>
    <property type="evidence" value="ECO:0007669"/>
    <property type="project" value="InterPro"/>
</dbReference>
<protein>
    <submittedName>
        <fullName evidence="6">LysR family transcriptional regulator</fullName>
    </submittedName>
</protein>
<keyword evidence="4" id="KW-0804">Transcription</keyword>
<name>A0A848H3K8_9BURK</name>
<dbReference type="PROSITE" id="PS50931">
    <property type="entry name" value="HTH_LYSR"/>
    <property type="match status" value="1"/>
</dbReference>
<sequence>MRQTAYVLVNRLLARGKFRHVQLLLKLAELGSVQRTADAIGMTQPSVTQTLAGLEELLGVQLFERHARGVRPTAACLDVLPAARQMFLGIAETAEVVMARHSTGKGIVRLLASASALQGLLLRALPEFLRGAPHAQVQLREAENDDLLLAITRGEVDLVVCRRPTVIPEGWAFHALEADQLVVVCDPGHRLARRRRLAWSNVQDETWLLSPAGSIARSAFDAVSASFNAAARTYPLVTRVLAMMLHLLREERLLSLLPRSIVRPLVDSGAICVLPLPAVAMEPIGLLAPREGLREVPLALFEFLQTQSPA</sequence>
<evidence type="ECO:0000256" key="2">
    <source>
        <dbReference type="ARBA" id="ARBA00023015"/>
    </source>
</evidence>
<organism evidence="6 7">
    <name type="scientific">Ramlibacter agri</name>
    <dbReference type="NCBI Taxonomy" id="2728837"/>
    <lineage>
        <taxon>Bacteria</taxon>
        <taxon>Pseudomonadati</taxon>
        <taxon>Pseudomonadota</taxon>
        <taxon>Betaproteobacteria</taxon>
        <taxon>Burkholderiales</taxon>
        <taxon>Comamonadaceae</taxon>
        <taxon>Ramlibacter</taxon>
    </lineage>
</organism>
<evidence type="ECO:0000313" key="7">
    <source>
        <dbReference type="Proteomes" id="UP000541185"/>
    </source>
</evidence>
<dbReference type="EMBL" id="JABBFX010000001">
    <property type="protein sequence ID" value="NML44141.1"/>
    <property type="molecule type" value="Genomic_DNA"/>
</dbReference>
<dbReference type="PRINTS" id="PR00039">
    <property type="entry name" value="HTHLYSR"/>
</dbReference>
<dbReference type="InterPro" id="IPR050950">
    <property type="entry name" value="HTH-type_LysR_regulators"/>
</dbReference>
<comment type="caution">
    <text evidence="6">The sequence shown here is derived from an EMBL/GenBank/DDBJ whole genome shotgun (WGS) entry which is preliminary data.</text>
</comment>
<dbReference type="PANTHER" id="PTHR30419:SF8">
    <property type="entry name" value="NITROGEN ASSIMILATION TRANSCRIPTIONAL ACTIVATOR-RELATED"/>
    <property type="match status" value="1"/>
</dbReference>
<dbReference type="Pfam" id="PF00126">
    <property type="entry name" value="HTH_1"/>
    <property type="match status" value="1"/>
</dbReference>
<reference evidence="6 7" key="1">
    <citation type="submission" date="2020-04" db="EMBL/GenBank/DDBJ databases">
        <title>Ramlibacter sp. G-1-2-2 isolated from soil.</title>
        <authorList>
            <person name="Dahal R.H."/>
        </authorList>
    </citation>
    <scope>NUCLEOTIDE SEQUENCE [LARGE SCALE GENOMIC DNA]</scope>
    <source>
        <strain evidence="6 7">G-1-2-2</strain>
    </source>
</reference>
<dbReference type="GO" id="GO:0005829">
    <property type="term" value="C:cytosol"/>
    <property type="evidence" value="ECO:0007669"/>
    <property type="project" value="TreeGrafter"/>
</dbReference>
<evidence type="ECO:0000313" key="6">
    <source>
        <dbReference type="EMBL" id="NML44141.1"/>
    </source>
</evidence>
<dbReference type="RefSeq" id="WP_169418297.1">
    <property type="nucleotide sequence ID" value="NZ_JABBFX010000001.1"/>
</dbReference>
<dbReference type="InterPro" id="IPR005119">
    <property type="entry name" value="LysR_subst-bd"/>
</dbReference>
<keyword evidence="3" id="KW-0238">DNA-binding</keyword>
<dbReference type="SUPFAM" id="SSF46785">
    <property type="entry name" value="Winged helix' DNA-binding domain"/>
    <property type="match status" value="1"/>
</dbReference>